<protein>
    <recommendedName>
        <fullName evidence="2">Glycosyltransferase 61 catalytic domain-containing protein</fullName>
    </recommendedName>
</protein>
<accession>A0A8H7DAA6</accession>
<evidence type="ECO:0000313" key="3">
    <source>
        <dbReference type="EMBL" id="KAF7368064.1"/>
    </source>
</evidence>
<sequence length="523" mass="58259">MVAPRALTRRDAILILMGASIMGTSIMHLFTIFFPHETAPPEIPIDTVREHFPTDPLPPPPEVTRYHTKPTAVVQATTTTATAVTLPSVSLASLSALDLALEFPPTAIVAHAPGWTLFQNLFMSNGTFFIVTDTQSDFPEIRLMASNPLAATNTQNRVLSVDGNTVLVNEPSQFLLQYYHFVAELIFGVQAFWHGAFSTPSDDVDRDYILGPHPAPPPIDRVIFARSNGDRWRDRLGFNAYFMRAAFPATTIEVDEDWADRVTLTTAGDRAWHFPLLLLTDRSASHRGLVCGSQTQRIAAEAFVAMRAKNQLVGVRVGGWWEPVRSAVLRFAGVDLRPTDNSEQVVLDSDTAEGDPRLPMPAKIVITYISRQSAGQRKLMRESHEGLVRELKDLVKRKGDKWEFLEVELEKISKDEQLKIAARTTILLGVHGNGLTHLIMMQPTRFSTVIEIFFPQGFSHDYQWTTNALGMKHFAVWNDTYRTEGLGDGKPNVAYPVGFQGNEIPVHAPTIAKLIEDRVEGRV</sequence>
<comment type="caution">
    <text evidence="3">The sequence shown here is derived from an EMBL/GenBank/DDBJ whole genome shotgun (WGS) entry which is preliminary data.</text>
</comment>
<reference evidence="3" key="1">
    <citation type="submission" date="2020-05" db="EMBL/GenBank/DDBJ databases">
        <title>Mycena genomes resolve the evolution of fungal bioluminescence.</title>
        <authorList>
            <person name="Tsai I.J."/>
        </authorList>
    </citation>
    <scope>NUCLEOTIDE SEQUENCE</scope>
    <source>
        <strain evidence="3">160909Yilan</strain>
    </source>
</reference>
<feature type="domain" description="Glycosyltransferase 61 catalytic" evidence="2">
    <location>
        <begin position="356"/>
        <end position="444"/>
    </location>
</feature>
<dbReference type="EMBL" id="JACAZH010000005">
    <property type="protein sequence ID" value="KAF7368064.1"/>
    <property type="molecule type" value="Genomic_DNA"/>
</dbReference>
<evidence type="ECO:0000256" key="1">
    <source>
        <dbReference type="SAM" id="Phobius"/>
    </source>
</evidence>
<proteinExistence type="predicted"/>
<keyword evidence="1" id="KW-1133">Transmembrane helix</keyword>
<keyword evidence="1" id="KW-0812">Transmembrane</keyword>
<keyword evidence="1" id="KW-0472">Membrane</keyword>
<dbReference type="InterPro" id="IPR049625">
    <property type="entry name" value="Glyco_transf_61_cat"/>
</dbReference>
<dbReference type="GO" id="GO:0016757">
    <property type="term" value="F:glycosyltransferase activity"/>
    <property type="evidence" value="ECO:0007669"/>
    <property type="project" value="InterPro"/>
</dbReference>
<dbReference type="Pfam" id="PF04577">
    <property type="entry name" value="Glyco_transf_61"/>
    <property type="match status" value="1"/>
</dbReference>
<evidence type="ECO:0000259" key="2">
    <source>
        <dbReference type="Pfam" id="PF04577"/>
    </source>
</evidence>
<evidence type="ECO:0000313" key="4">
    <source>
        <dbReference type="Proteomes" id="UP000623467"/>
    </source>
</evidence>
<dbReference type="OrthoDB" id="529273at2759"/>
<feature type="transmembrane region" description="Helical" evidence="1">
    <location>
        <begin position="12"/>
        <end position="34"/>
    </location>
</feature>
<dbReference type="Proteomes" id="UP000623467">
    <property type="component" value="Unassembled WGS sequence"/>
</dbReference>
<name>A0A8H7DAA6_9AGAR</name>
<dbReference type="AlphaFoldDB" id="A0A8H7DAA6"/>
<organism evidence="3 4">
    <name type="scientific">Mycena sanguinolenta</name>
    <dbReference type="NCBI Taxonomy" id="230812"/>
    <lineage>
        <taxon>Eukaryota</taxon>
        <taxon>Fungi</taxon>
        <taxon>Dikarya</taxon>
        <taxon>Basidiomycota</taxon>
        <taxon>Agaricomycotina</taxon>
        <taxon>Agaricomycetes</taxon>
        <taxon>Agaricomycetidae</taxon>
        <taxon>Agaricales</taxon>
        <taxon>Marasmiineae</taxon>
        <taxon>Mycenaceae</taxon>
        <taxon>Mycena</taxon>
    </lineage>
</organism>
<gene>
    <name evidence="3" type="ORF">MSAN_00872500</name>
</gene>
<keyword evidence="4" id="KW-1185">Reference proteome</keyword>